<keyword evidence="3 7" id="KW-0812">Transmembrane</keyword>
<comment type="similarity">
    <text evidence="7">Belongs to the DHHC palmitoyltransferase family.</text>
</comment>
<name>A0AAW2II02_9NEOP</name>
<dbReference type="PANTHER" id="PTHR12246">
    <property type="entry name" value="PALMITOYLTRANSFERASE ZDHHC16"/>
    <property type="match status" value="1"/>
</dbReference>
<dbReference type="GO" id="GO:0019706">
    <property type="term" value="F:protein-cysteine S-palmitoyltransferase activity"/>
    <property type="evidence" value="ECO:0007669"/>
    <property type="project" value="UniProtKB-EC"/>
</dbReference>
<dbReference type="Pfam" id="PF01529">
    <property type="entry name" value="DHHC"/>
    <property type="match status" value="1"/>
</dbReference>
<feature type="transmembrane region" description="Helical" evidence="7">
    <location>
        <begin position="48"/>
        <end position="65"/>
    </location>
</feature>
<keyword evidence="4 7" id="KW-1133">Transmembrane helix</keyword>
<comment type="catalytic activity">
    <reaction evidence="7">
        <text>L-cysteinyl-[protein] + hexadecanoyl-CoA = S-hexadecanoyl-L-cysteinyl-[protein] + CoA</text>
        <dbReference type="Rhea" id="RHEA:36683"/>
        <dbReference type="Rhea" id="RHEA-COMP:10131"/>
        <dbReference type="Rhea" id="RHEA-COMP:11032"/>
        <dbReference type="ChEBI" id="CHEBI:29950"/>
        <dbReference type="ChEBI" id="CHEBI:57287"/>
        <dbReference type="ChEBI" id="CHEBI:57379"/>
        <dbReference type="ChEBI" id="CHEBI:74151"/>
        <dbReference type="EC" id="2.3.1.225"/>
    </reaction>
</comment>
<keyword evidence="6 7" id="KW-0012">Acyltransferase</keyword>
<dbReference type="SUPFAM" id="SSF50044">
    <property type="entry name" value="SH3-domain"/>
    <property type="match status" value="1"/>
</dbReference>
<dbReference type="EC" id="2.3.1.225" evidence="7"/>
<organism evidence="9">
    <name type="scientific">Menopon gallinae</name>
    <name type="common">poultry shaft louse</name>
    <dbReference type="NCBI Taxonomy" id="328185"/>
    <lineage>
        <taxon>Eukaryota</taxon>
        <taxon>Metazoa</taxon>
        <taxon>Ecdysozoa</taxon>
        <taxon>Arthropoda</taxon>
        <taxon>Hexapoda</taxon>
        <taxon>Insecta</taxon>
        <taxon>Pterygota</taxon>
        <taxon>Neoptera</taxon>
        <taxon>Paraneoptera</taxon>
        <taxon>Psocodea</taxon>
        <taxon>Troctomorpha</taxon>
        <taxon>Phthiraptera</taxon>
        <taxon>Amblycera</taxon>
        <taxon>Menoponidae</taxon>
        <taxon>Menopon</taxon>
    </lineage>
</organism>
<dbReference type="EMBL" id="JARGDH010000001">
    <property type="protein sequence ID" value="KAL0281571.1"/>
    <property type="molecule type" value="Genomic_DNA"/>
</dbReference>
<dbReference type="InterPro" id="IPR001594">
    <property type="entry name" value="Palmitoyltrfase_DHHC"/>
</dbReference>
<evidence type="ECO:0000256" key="1">
    <source>
        <dbReference type="ARBA" id="ARBA00004141"/>
    </source>
</evidence>
<evidence type="ECO:0000259" key="8">
    <source>
        <dbReference type="Pfam" id="PF01529"/>
    </source>
</evidence>
<dbReference type="InterPro" id="IPR039859">
    <property type="entry name" value="PFA4/ZDH16/20/ERF2-like"/>
</dbReference>
<evidence type="ECO:0000256" key="6">
    <source>
        <dbReference type="ARBA" id="ARBA00023315"/>
    </source>
</evidence>
<reference evidence="9" key="1">
    <citation type="journal article" date="2024" name="Gigascience">
        <title>Chromosome-level genome of the poultry shaft louse Menopon gallinae provides insight into the host-switching and adaptive evolution of parasitic lice.</title>
        <authorList>
            <person name="Xu Y."/>
            <person name="Ma L."/>
            <person name="Liu S."/>
            <person name="Liang Y."/>
            <person name="Liu Q."/>
            <person name="He Z."/>
            <person name="Tian L."/>
            <person name="Duan Y."/>
            <person name="Cai W."/>
            <person name="Li H."/>
            <person name="Song F."/>
        </authorList>
    </citation>
    <scope>NUCLEOTIDE SEQUENCE</scope>
    <source>
        <strain evidence="9">Cailab_2023a</strain>
    </source>
</reference>
<evidence type="ECO:0000256" key="5">
    <source>
        <dbReference type="ARBA" id="ARBA00023136"/>
    </source>
</evidence>
<dbReference type="PROSITE" id="PS50216">
    <property type="entry name" value="DHHC"/>
    <property type="match status" value="1"/>
</dbReference>
<sequence>MNALKRICHWGPLTALAIVKTVTGATIYCNSQWWPPANSIGGALNSGLFLLLSSLTIINFFTSVYDGPGFLPLKWQPSDNNTKYLQYCYTCLGYKAPRSHHCRKCDRCVLKMDHHCPWINTCVGHKNHAHFTLFIFFAVCGCIHSTIILSCTLYHAISRGWYIHYSHNLGTIVNLGLYGFVLCVFALGLSIGVVLAVGALLFFQLRAIIKNRTAIEDWILEKANYRRLVAEARGEKMAPFIYPYHLGTMENIRQVLNWQMMPVGDGITWNIASHLDCDQYTLTREQIEQKAEKRQRAKAYSVIKTYSGSWCPVVFGCRVLLSPPLTDEHRLPLSVGDYLLVTRWRKYWLFGEKLKKGQNGVNMKGWFPRPCVIEVTGDVGDSVVDQDKKIS</sequence>
<keyword evidence="2 7" id="KW-0808">Transferase</keyword>
<evidence type="ECO:0000256" key="7">
    <source>
        <dbReference type="RuleBase" id="RU079119"/>
    </source>
</evidence>
<comment type="caution">
    <text evidence="9">The sequence shown here is derived from an EMBL/GenBank/DDBJ whole genome shotgun (WGS) entry which is preliminary data.</text>
</comment>
<dbReference type="GO" id="GO:0016020">
    <property type="term" value="C:membrane"/>
    <property type="evidence" value="ECO:0007669"/>
    <property type="project" value="UniProtKB-SubCell"/>
</dbReference>
<comment type="subcellular location">
    <subcellularLocation>
        <location evidence="1">Membrane</location>
        <topology evidence="1">Multi-pass membrane protein</topology>
    </subcellularLocation>
</comment>
<accession>A0AAW2II02</accession>
<evidence type="ECO:0000313" key="9">
    <source>
        <dbReference type="EMBL" id="KAL0281571.1"/>
    </source>
</evidence>
<comment type="domain">
    <text evidence="7">The DHHC domain is required for palmitoyltransferase activity.</text>
</comment>
<protein>
    <recommendedName>
        <fullName evidence="7">Palmitoyltransferase</fullName>
        <ecNumber evidence="7">2.3.1.225</ecNumber>
    </recommendedName>
</protein>
<evidence type="ECO:0000256" key="2">
    <source>
        <dbReference type="ARBA" id="ARBA00022679"/>
    </source>
</evidence>
<proteinExistence type="inferred from homology"/>
<dbReference type="AlphaFoldDB" id="A0AAW2II02"/>
<keyword evidence="5 7" id="KW-0472">Membrane</keyword>
<gene>
    <name evidence="9" type="ORF">PYX00_002518</name>
</gene>
<feature type="transmembrane region" description="Helical" evidence="7">
    <location>
        <begin position="177"/>
        <end position="203"/>
    </location>
</feature>
<evidence type="ECO:0000256" key="4">
    <source>
        <dbReference type="ARBA" id="ARBA00022989"/>
    </source>
</evidence>
<evidence type="ECO:0000256" key="3">
    <source>
        <dbReference type="ARBA" id="ARBA00022692"/>
    </source>
</evidence>
<dbReference type="InterPro" id="IPR036028">
    <property type="entry name" value="SH3-like_dom_sf"/>
</dbReference>
<feature type="domain" description="Palmitoyltransferase DHHC" evidence="8">
    <location>
        <begin position="83"/>
        <end position="218"/>
    </location>
</feature>
<feature type="transmembrane region" description="Helical" evidence="7">
    <location>
        <begin position="133"/>
        <end position="157"/>
    </location>
</feature>